<dbReference type="KEGG" id="spap:H3Z74_16725"/>
<name>A0A7H0LFC9_9SPHN</name>
<dbReference type="EMBL" id="CP061038">
    <property type="protein sequence ID" value="QNQ08382.1"/>
    <property type="molecule type" value="Genomic_DNA"/>
</dbReference>
<proteinExistence type="predicted"/>
<dbReference type="Gene3D" id="1.10.10.10">
    <property type="entry name" value="Winged helix-like DNA-binding domain superfamily/Winged helix DNA-binding domain"/>
    <property type="match status" value="1"/>
</dbReference>
<dbReference type="InterPro" id="IPR036390">
    <property type="entry name" value="WH_DNA-bd_sf"/>
</dbReference>
<sequence length="150" mass="16691">MNAPLSLWERRVFATIIAAAEAERLAPTADELQAACGCNSVSTTVDIVHRLERRGLIWVERYQRSRRMFVVSTGKATAPVSNKTPHWRTLSRPKSVPALGIQQVRQRQPDLAVEIIRAAHREGVRIDDFIAELVWRGWQQRVAAAAGGAG</sequence>
<gene>
    <name evidence="1" type="ORF">H3Z74_16725</name>
</gene>
<reference evidence="1 2" key="1">
    <citation type="submission" date="2020-09" db="EMBL/GenBank/DDBJ databases">
        <title>Sphingomonas sp., a new species isolated from pork steak.</title>
        <authorList>
            <person name="Heidler von Heilborn D."/>
        </authorList>
    </citation>
    <scope>NUCLEOTIDE SEQUENCE [LARGE SCALE GENOMIC DNA]</scope>
    <source>
        <strain evidence="2">S8-3T</strain>
    </source>
</reference>
<dbReference type="Proteomes" id="UP000516148">
    <property type="component" value="Chromosome"/>
</dbReference>
<evidence type="ECO:0000313" key="1">
    <source>
        <dbReference type="EMBL" id="QNQ08382.1"/>
    </source>
</evidence>
<dbReference type="SUPFAM" id="SSF46785">
    <property type="entry name" value="Winged helix' DNA-binding domain"/>
    <property type="match status" value="1"/>
</dbReference>
<dbReference type="RefSeq" id="WP_187760710.1">
    <property type="nucleotide sequence ID" value="NZ_CP061038.1"/>
</dbReference>
<keyword evidence="2" id="KW-1185">Reference proteome</keyword>
<protein>
    <submittedName>
        <fullName evidence="1">Uncharacterized protein</fullName>
    </submittedName>
</protein>
<evidence type="ECO:0000313" key="2">
    <source>
        <dbReference type="Proteomes" id="UP000516148"/>
    </source>
</evidence>
<dbReference type="InterPro" id="IPR036388">
    <property type="entry name" value="WH-like_DNA-bd_sf"/>
</dbReference>
<dbReference type="AlphaFoldDB" id="A0A7H0LFC9"/>
<organism evidence="1 2">
    <name type="scientific">Sphingomonas alpina</name>
    <dbReference type="NCBI Taxonomy" id="653931"/>
    <lineage>
        <taxon>Bacteria</taxon>
        <taxon>Pseudomonadati</taxon>
        <taxon>Pseudomonadota</taxon>
        <taxon>Alphaproteobacteria</taxon>
        <taxon>Sphingomonadales</taxon>
        <taxon>Sphingomonadaceae</taxon>
        <taxon>Sphingomonas</taxon>
    </lineage>
</organism>
<accession>A0A7H0LFC9</accession>